<gene>
    <name evidence="10" type="primary">budA</name>
    <name evidence="10" type="ORF">CKO42_16955</name>
</gene>
<dbReference type="NCBIfam" id="TIGR01252">
    <property type="entry name" value="acetolac_decarb"/>
    <property type="match status" value="1"/>
</dbReference>
<organism evidence="10 11">
    <name type="scientific">Lamprobacter modestohalophilus</name>
    <dbReference type="NCBI Taxonomy" id="1064514"/>
    <lineage>
        <taxon>Bacteria</taxon>
        <taxon>Pseudomonadati</taxon>
        <taxon>Pseudomonadota</taxon>
        <taxon>Gammaproteobacteria</taxon>
        <taxon>Chromatiales</taxon>
        <taxon>Chromatiaceae</taxon>
        <taxon>Lamprobacter</taxon>
    </lineage>
</organism>
<dbReference type="PANTHER" id="PTHR35524:SF1">
    <property type="entry name" value="ALPHA-ACETOLACTATE DECARBOXYLASE"/>
    <property type="match status" value="1"/>
</dbReference>
<dbReference type="SUPFAM" id="SSF117856">
    <property type="entry name" value="AF0104/ALDC/Ptd012-like"/>
    <property type="match status" value="1"/>
</dbReference>
<dbReference type="PIRSF" id="PIRSF001332">
    <property type="entry name" value="Acetolac_decarb"/>
    <property type="match status" value="1"/>
</dbReference>
<dbReference type="Pfam" id="PF03306">
    <property type="entry name" value="AAL_decarboxy"/>
    <property type="match status" value="1"/>
</dbReference>
<evidence type="ECO:0000313" key="10">
    <source>
        <dbReference type="EMBL" id="MBK1620099.1"/>
    </source>
</evidence>
<evidence type="ECO:0000256" key="5">
    <source>
        <dbReference type="ARBA" id="ARBA00020164"/>
    </source>
</evidence>
<evidence type="ECO:0000256" key="6">
    <source>
        <dbReference type="ARBA" id="ARBA00022793"/>
    </source>
</evidence>
<evidence type="ECO:0000256" key="9">
    <source>
        <dbReference type="PIRNR" id="PIRNR001332"/>
    </source>
</evidence>
<comment type="caution">
    <text evidence="10">The sequence shown here is derived from an EMBL/GenBank/DDBJ whole genome shotgun (WGS) entry which is preliminary data.</text>
</comment>
<comment type="pathway">
    <text evidence="2 9">Polyol metabolism; (R,R)-butane-2,3-diol biosynthesis; (R,R)-butane-2,3-diol from pyruvate: step 2/3.</text>
</comment>
<name>A0A9X1B5G6_9GAMM</name>
<dbReference type="EMBL" id="NRRY01000032">
    <property type="protein sequence ID" value="MBK1620099.1"/>
    <property type="molecule type" value="Genomic_DNA"/>
</dbReference>
<dbReference type="Proteomes" id="UP001138768">
    <property type="component" value="Unassembled WGS sequence"/>
</dbReference>
<dbReference type="Gene3D" id="3.30.1330.80">
    <property type="entry name" value="Hypothetical protein, similar to alpha- acetolactate decarboxylase, domain 2"/>
    <property type="match status" value="2"/>
</dbReference>
<keyword evidence="6 9" id="KW-0210">Decarboxylase</keyword>
<evidence type="ECO:0000313" key="11">
    <source>
        <dbReference type="Proteomes" id="UP001138768"/>
    </source>
</evidence>
<evidence type="ECO:0000256" key="2">
    <source>
        <dbReference type="ARBA" id="ARBA00005170"/>
    </source>
</evidence>
<keyword evidence="7 9" id="KW-0005">Acetoin biosynthesis</keyword>
<dbReference type="EC" id="4.1.1.5" evidence="4 9"/>
<evidence type="ECO:0000256" key="3">
    <source>
        <dbReference type="ARBA" id="ARBA00007106"/>
    </source>
</evidence>
<comment type="catalytic activity">
    <reaction evidence="1 9">
        <text>(2S)-2-acetolactate + H(+) = (R)-acetoin + CO2</text>
        <dbReference type="Rhea" id="RHEA:21580"/>
        <dbReference type="ChEBI" id="CHEBI:15378"/>
        <dbReference type="ChEBI" id="CHEBI:15686"/>
        <dbReference type="ChEBI" id="CHEBI:16526"/>
        <dbReference type="ChEBI" id="CHEBI:58476"/>
        <dbReference type="EC" id="4.1.1.5"/>
    </reaction>
</comment>
<dbReference type="GO" id="GO:0047605">
    <property type="term" value="F:acetolactate decarboxylase activity"/>
    <property type="evidence" value="ECO:0007669"/>
    <property type="project" value="UniProtKB-UniRule"/>
</dbReference>
<dbReference type="RefSeq" id="WP_200246589.1">
    <property type="nucleotide sequence ID" value="NZ_NRRY01000032.1"/>
</dbReference>
<proteinExistence type="inferred from homology"/>
<reference evidence="10 11" key="1">
    <citation type="journal article" date="2020" name="Microorganisms">
        <title>Osmotic Adaptation and Compatible Solute Biosynthesis of Phototrophic Bacteria as Revealed from Genome Analyses.</title>
        <authorList>
            <person name="Imhoff J.F."/>
            <person name="Rahn T."/>
            <person name="Kunzel S."/>
            <person name="Keller A."/>
            <person name="Neulinger S.C."/>
        </authorList>
    </citation>
    <scope>NUCLEOTIDE SEQUENCE [LARGE SCALE GENOMIC DNA]</scope>
    <source>
        <strain evidence="10 11">DSM 25653</strain>
    </source>
</reference>
<accession>A0A9X1B5G6</accession>
<keyword evidence="11" id="KW-1185">Reference proteome</keyword>
<dbReference type="GO" id="GO:0045151">
    <property type="term" value="P:acetoin biosynthetic process"/>
    <property type="evidence" value="ECO:0007669"/>
    <property type="project" value="UniProtKB-UniRule"/>
</dbReference>
<evidence type="ECO:0000256" key="4">
    <source>
        <dbReference type="ARBA" id="ARBA00013204"/>
    </source>
</evidence>
<evidence type="ECO:0000256" key="7">
    <source>
        <dbReference type="ARBA" id="ARBA00023061"/>
    </source>
</evidence>
<dbReference type="PANTHER" id="PTHR35524">
    <property type="entry name" value="ALPHA-ACETOLACTATE DECARBOXYLASE"/>
    <property type="match status" value="1"/>
</dbReference>
<sequence length="273" mass="30063">MNLNKASRLLRLRIAAVLISTLFASSLLAEERRDEVLYQVSTIDALLAGVYDSAATVGDLLKHGGFGLGTFAALDGELIALDGVVYQAASDGQVRTMPPETGTPFMAVTEFAPDQAFVLSEPLDLKAFEAQLEQRFPSRNMIYAIKAVGRFAQIRYRSVPRQQRPYAPLAEVAREQVLFDQQDIDGTLIGFWCPSFCAGINVPGFHLHFLSADRAHGGHVLGFSLQHAEVELDHTRGWEIALPAIADYLDANLDSDRSAELYSVEQDRASREH</sequence>
<keyword evidence="8 9" id="KW-0456">Lyase</keyword>
<evidence type="ECO:0000256" key="1">
    <source>
        <dbReference type="ARBA" id="ARBA00001784"/>
    </source>
</evidence>
<protein>
    <recommendedName>
        <fullName evidence="5 9">Alpha-acetolactate decarboxylase</fullName>
        <ecNumber evidence="4 9">4.1.1.5</ecNumber>
    </recommendedName>
</protein>
<dbReference type="AlphaFoldDB" id="A0A9X1B5G6"/>
<dbReference type="InterPro" id="IPR005128">
    <property type="entry name" value="Acetolactate_a_deCO2ase"/>
</dbReference>
<comment type="similarity">
    <text evidence="3 9">Belongs to the alpha-acetolactate decarboxylase family.</text>
</comment>
<dbReference type="CDD" id="cd17299">
    <property type="entry name" value="acetolactate_decarboxylase"/>
    <property type="match status" value="1"/>
</dbReference>
<evidence type="ECO:0000256" key="8">
    <source>
        <dbReference type="ARBA" id="ARBA00023239"/>
    </source>
</evidence>